<dbReference type="OrthoDB" id="1684354at2"/>
<dbReference type="KEGG" id="mana:MAMMFC1_01976"/>
<organism evidence="1 2">
    <name type="scientific">Methylomusa anaerophila</name>
    <dbReference type="NCBI Taxonomy" id="1930071"/>
    <lineage>
        <taxon>Bacteria</taxon>
        <taxon>Bacillati</taxon>
        <taxon>Bacillota</taxon>
        <taxon>Negativicutes</taxon>
        <taxon>Selenomonadales</taxon>
        <taxon>Sporomusaceae</taxon>
        <taxon>Methylomusa</taxon>
    </lineage>
</organism>
<reference evidence="1 2" key="1">
    <citation type="journal article" date="2018" name="Int. J. Syst. Evol. Microbiol.">
        <title>Methylomusa anaerophila gen. nov., sp. nov., an anaerobic methanol-utilizing bacterium isolated from a microbial fuel cell.</title>
        <authorList>
            <person name="Amano N."/>
            <person name="Yamamuro A."/>
            <person name="Miyahara M."/>
            <person name="Kouzuma A."/>
            <person name="Abe T."/>
            <person name="Watanabe K."/>
        </authorList>
    </citation>
    <scope>NUCLEOTIDE SEQUENCE [LARGE SCALE GENOMIC DNA]</scope>
    <source>
        <strain evidence="1 2">MMFC1</strain>
    </source>
</reference>
<keyword evidence="2" id="KW-1185">Reference proteome</keyword>
<accession>A0A348AJQ6</accession>
<evidence type="ECO:0000313" key="1">
    <source>
        <dbReference type="EMBL" id="BBB91304.1"/>
    </source>
</evidence>
<name>A0A348AJQ6_9FIRM</name>
<protein>
    <submittedName>
        <fullName evidence="1">Uncharacterized protein</fullName>
    </submittedName>
</protein>
<evidence type="ECO:0000313" key="2">
    <source>
        <dbReference type="Proteomes" id="UP000276437"/>
    </source>
</evidence>
<dbReference type="RefSeq" id="WP_126308341.1">
    <property type="nucleotide sequence ID" value="NZ_AP018449.1"/>
</dbReference>
<dbReference type="AlphaFoldDB" id="A0A348AJQ6"/>
<sequence length="320" mass="35452">MHMLIMPVANGILPRPQGGKMSGMFILEHGGQLLKDVGVDREILICPWVVNEQELYPVGVIVRIVDIWDQRIVDDSGNEISVLMATLEGRGHARWYTTGMTANYIYSTDVETLNLMKMRKEYPAISGAGWLASGGYTEFRDKTDLPVTIYGQDLETGQEVSITANLGGLVEPEQAHTIEHSIIRALNTCCLCTPRTLIEAMMLETDELKKSVETSIKYTLPEALGVTASGACGNPMTNLAQLYLTQELAGNLEAGRSLYESLDKARRTTMSQLTEDVGLTMHQGLRVLQGLKKGMAHDDTLLKKDIYKKVISRFPFDPWG</sequence>
<dbReference type="EMBL" id="AP018449">
    <property type="protein sequence ID" value="BBB91304.1"/>
    <property type="molecule type" value="Genomic_DNA"/>
</dbReference>
<proteinExistence type="predicted"/>
<gene>
    <name evidence="1" type="ORF">MAMMFC1_01976</name>
</gene>
<dbReference type="Proteomes" id="UP000276437">
    <property type="component" value="Chromosome"/>
</dbReference>